<dbReference type="HOGENOM" id="CLU_052863_0_0_1"/>
<reference evidence="1 2" key="1">
    <citation type="submission" date="2014-06" db="EMBL/GenBank/DDBJ databases">
        <title>Evolutionary Origins and Diversification of the Mycorrhizal Mutualists.</title>
        <authorList>
            <consortium name="DOE Joint Genome Institute"/>
            <consortium name="Mycorrhizal Genomics Consortium"/>
            <person name="Kohler A."/>
            <person name="Kuo A."/>
            <person name="Nagy L.G."/>
            <person name="Floudas D."/>
            <person name="Copeland A."/>
            <person name="Barry K.W."/>
            <person name="Cichocki N."/>
            <person name="Veneault-Fourrey C."/>
            <person name="LaButti K."/>
            <person name="Lindquist E.A."/>
            <person name="Lipzen A."/>
            <person name="Lundell T."/>
            <person name="Morin E."/>
            <person name="Murat C."/>
            <person name="Riley R."/>
            <person name="Ohm R."/>
            <person name="Sun H."/>
            <person name="Tunlid A."/>
            <person name="Henrissat B."/>
            <person name="Grigoriev I.V."/>
            <person name="Hibbett D.S."/>
            <person name="Martin F."/>
        </authorList>
    </citation>
    <scope>NUCLEOTIDE SEQUENCE [LARGE SCALE GENOMIC DNA]</scope>
    <source>
        <strain evidence="1 2">SS14</strain>
    </source>
</reference>
<evidence type="ECO:0008006" key="3">
    <source>
        <dbReference type="Google" id="ProtNLM"/>
    </source>
</evidence>
<gene>
    <name evidence="1" type="ORF">M422DRAFT_269656</name>
</gene>
<organism evidence="1 2">
    <name type="scientific">Sphaerobolus stellatus (strain SS14)</name>
    <dbReference type="NCBI Taxonomy" id="990650"/>
    <lineage>
        <taxon>Eukaryota</taxon>
        <taxon>Fungi</taxon>
        <taxon>Dikarya</taxon>
        <taxon>Basidiomycota</taxon>
        <taxon>Agaricomycotina</taxon>
        <taxon>Agaricomycetes</taxon>
        <taxon>Phallomycetidae</taxon>
        <taxon>Geastrales</taxon>
        <taxon>Sphaerobolaceae</taxon>
        <taxon>Sphaerobolus</taxon>
    </lineage>
</organism>
<protein>
    <recommendedName>
        <fullName evidence="3">F-box domain-containing protein</fullName>
    </recommendedName>
</protein>
<dbReference type="EMBL" id="KN837292">
    <property type="protein sequence ID" value="KIJ29041.1"/>
    <property type="molecule type" value="Genomic_DNA"/>
</dbReference>
<dbReference type="Gene3D" id="3.80.10.10">
    <property type="entry name" value="Ribonuclease Inhibitor"/>
    <property type="match status" value="1"/>
</dbReference>
<accession>A0A0C9UUN8</accession>
<dbReference type="AlphaFoldDB" id="A0A0C9UUN8"/>
<keyword evidence="2" id="KW-1185">Reference proteome</keyword>
<name>A0A0C9UUN8_SPHS4</name>
<evidence type="ECO:0000313" key="2">
    <source>
        <dbReference type="Proteomes" id="UP000054279"/>
    </source>
</evidence>
<dbReference type="OrthoDB" id="2973282at2759"/>
<evidence type="ECO:0000313" key="1">
    <source>
        <dbReference type="EMBL" id="KIJ29041.1"/>
    </source>
</evidence>
<proteinExistence type="predicted"/>
<sequence length="427" mass="47612">MPFYSSPINESVCDIKTISTTALESGTDIPQSTLEHGDSTYSKDTIYGERRLPAELLGEAFKFAVALNGRSSPMTVSSAPFVFTRVSRFWRYVAFSYASLWEHLIIGPPSTFHVYEVISMYLAHCSSTRPLSITAYPPLPNWHNNDIDYQILSYVSSLQSNAINVLGNLGINLPTLDTLDIVISDASYTGLSGFLRCCPMLMTLIIEVTSVDTFVTGSTLDPLNFTHLSSFELKLVSKFDPGDLICLVHAPNLLHLKISITDTQGGGDKLWFGLIYLFIISSRVETVVWKNVKFPDSLEPMLLTTTLHKLKSLKNMFIIAGSMGYLLDILSRKHSKAEWLCPALSYINFSNVAVTETELIGFLYARRSNSDSVATITTLLLRWCSGISESTLMGLDVCKEIKQCEVFEVFEVLEGETLFRPNAYINF</sequence>
<dbReference type="Proteomes" id="UP000054279">
    <property type="component" value="Unassembled WGS sequence"/>
</dbReference>
<dbReference type="InterPro" id="IPR032675">
    <property type="entry name" value="LRR_dom_sf"/>
</dbReference>